<name>A0A1V2ZZZ7_9GAMM</name>
<evidence type="ECO:0000313" key="7">
    <source>
        <dbReference type="Proteomes" id="UP000189177"/>
    </source>
</evidence>
<dbReference type="OrthoDB" id="9785015at2"/>
<accession>A0A1V2ZZZ7</accession>
<sequence>MHLRTLLLTLFLLLPGLVAANGPLTIAAASDLRFALDDIIEEYEREHPDDAVRVTYGSSGRMTTQIMNGAPYDVFFSADIAYPQKLRAEGHAVTEPEVYAIGRIVLWSNRMDASEMTLEDLLRDDIRRVAIASPTHAPYGVRAMEALKSVGIWEDLQPKIVNGDNIAQTARMIQAGGAEIGIIALSLAEFPDLAEHPHHLIDDALHEPLTQGFIITRRGEDNATAHRFADYMNGDTARDIMRRYGFVMPGEELPDDATR</sequence>
<dbReference type="GO" id="GO:0046872">
    <property type="term" value="F:metal ion binding"/>
    <property type="evidence" value="ECO:0007669"/>
    <property type="project" value="UniProtKB-KW"/>
</dbReference>
<dbReference type="GO" id="GO:0030973">
    <property type="term" value="F:molybdate ion binding"/>
    <property type="evidence" value="ECO:0007669"/>
    <property type="project" value="InterPro"/>
</dbReference>
<dbReference type="PANTHER" id="PTHR30632">
    <property type="entry name" value="MOLYBDATE-BINDING PERIPLASMIC PROTEIN"/>
    <property type="match status" value="1"/>
</dbReference>
<dbReference type="PANTHER" id="PTHR30632:SF14">
    <property type="entry name" value="TUNGSTATE_MOLYBDATE_CHROMATE-BINDING PROTEIN MODA"/>
    <property type="match status" value="1"/>
</dbReference>
<comment type="similarity">
    <text evidence="1">Belongs to the bacterial solute-binding protein ModA family.</text>
</comment>
<evidence type="ECO:0000256" key="3">
    <source>
        <dbReference type="ARBA" id="ARBA00022729"/>
    </source>
</evidence>
<dbReference type="Gene3D" id="3.40.190.10">
    <property type="entry name" value="Periplasmic binding protein-like II"/>
    <property type="match status" value="2"/>
</dbReference>
<keyword evidence="4" id="KW-0500">Molybdenum</keyword>
<protein>
    <submittedName>
        <fullName evidence="6">Molybdate ABC transporter substrate-binding protein</fullName>
    </submittedName>
</protein>
<keyword evidence="2 4" id="KW-0479">Metal-binding</keyword>
<dbReference type="SUPFAM" id="SSF53850">
    <property type="entry name" value="Periplasmic binding protein-like II"/>
    <property type="match status" value="1"/>
</dbReference>
<keyword evidence="3 5" id="KW-0732">Signal</keyword>
<evidence type="ECO:0000256" key="4">
    <source>
        <dbReference type="PIRSR" id="PIRSR004846-1"/>
    </source>
</evidence>
<evidence type="ECO:0000256" key="5">
    <source>
        <dbReference type="SAM" id="SignalP"/>
    </source>
</evidence>
<dbReference type="EMBL" id="MUZR01000017">
    <property type="protein sequence ID" value="OOC10413.1"/>
    <property type="molecule type" value="Genomic_DNA"/>
</dbReference>
<dbReference type="STRING" id="252474.B1A74_05950"/>
<dbReference type="GO" id="GO:0015689">
    <property type="term" value="P:molybdate ion transport"/>
    <property type="evidence" value="ECO:0007669"/>
    <property type="project" value="InterPro"/>
</dbReference>
<gene>
    <name evidence="6" type="ORF">B1A74_05950</name>
</gene>
<dbReference type="InterPro" id="IPR044084">
    <property type="entry name" value="AvModA-like_subst-bd"/>
</dbReference>
<dbReference type="PIRSF" id="PIRSF004846">
    <property type="entry name" value="ModA"/>
    <property type="match status" value="1"/>
</dbReference>
<dbReference type="CDD" id="cd13539">
    <property type="entry name" value="PBP2_AvModA"/>
    <property type="match status" value="1"/>
</dbReference>
<evidence type="ECO:0000313" key="6">
    <source>
        <dbReference type="EMBL" id="OOC10413.1"/>
    </source>
</evidence>
<dbReference type="NCBIfam" id="TIGR01256">
    <property type="entry name" value="modA"/>
    <property type="match status" value="1"/>
</dbReference>
<feature type="signal peptide" evidence="5">
    <location>
        <begin position="1"/>
        <end position="20"/>
    </location>
</feature>
<feature type="binding site" evidence="4">
    <location>
        <position position="166"/>
    </location>
    <ligand>
        <name>molybdate</name>
        <dbReference type="ChEBI" id="CHEBI:36264"/>
    </ligand>
</feature>
<dbReference type="InterPro" id="IPR050682">
    <property type="entry name" value="ModA/WtpA"/>
</dbReference>
<comment type="caution">
    <text evidence="6">The sequence shown here is derived from an EMBL/GenBank/DDBJ whole genome shotgun (WGS) entry which is preliminary data.</text>
</comment>
<dbReference type="Proteomes" id="UP000189177">
    <property type="component" value="Unassembled WGS sequence"/>
</dbReference>
<keyword evidence="7" id="KW-1185">Reference proteome</keyword>
<dbReference type="Pfam" id="PF13531">
    <property type="entry name" value="SBP_bac_11"/>
    <property type="match status" value="1"/>
</dbReference>
<evidence type="ECO:0000256" key="1">
    <source>
        <dbReference type="ARBA" id="ARBA00009175"/>
    </source>
</evidence>
<evidence type="ECO:0000256" key="2">
    <source>
        <dbReference type="ARBA" id="ARBA00022723"/>
    </source>
</evidence>
<organism evidence="6 7">
    <name type="scientific">Thioalkalivibrio halophilus</name>
    <dbReference type="NCBI Taxonomy" id="252474"/>
    <lineage>
        <taxon>Bacteria</taxon>
        <taxon>Pseudomonadati</taxon>
        <taxon>Pseudomonadota</taxon>
        <taxon>Gammaproteobacteria</taxon>
        <taxon>Chromatiales</taxon>
        <taxon>Ectothiorhodospiraceae</taxon>
        <taxon>Thioalkalivibrio</taxon>
    </lineage>
</organism>
<dbReference type="RefSeq" id="WP_024328522.1">
    <property type="nucleotide sequence ID" value="NZ_MUZR01000017.1"/>
</dbReference>
<feature type="chain" id="PRO_5010711196" evidence="5">
    <location>
        <begin position="21"/>
        <end position="259"/>
    </location>
</feature>
<reference evidence="6 7" key="1">
    <citation type="submission" date="2017-02" db="EMBL/GenBank/DDBJ databases">
        <title>Genomic diversity within the haloalkaliphilic genus Thioalkalivibrio.</title>
        <authorList>
            <person name="Ahn A.-C."/>
            <person name="Meier-Kolthoff J."/>
            <person name="Overmars L."/>
            <person name="Richter M."/>
            <person name="Woyke T."/>
            <person name="Sorokin D.Y."/>
            <person name="Muyzer G."/>
        </authorList>
    </citation>
    <scope>NUCLEOTIDE SEQUENCE [LARGE SCALE GENOMIC DNA]</scope>
    <source>
        <strain evidence="6 7">HL17</strain>
    </source>
</reference>
<proteinExistence type="inferred from homology"/>
<feature type="binding site" evidence="4">
    <location>
        <position position="59"/>
    </location>
    <ligand>
        <name>molybdate</name>
        <dbReference type="ChEBI" id="CHEBI:36264"/>
    </ligand>
</feature>
<dbReference type="InterPro" id="IPR005950">
    <property type="entry name" value="ModA"/>
</dbReference>
<dbReference type="AlphaFoldDB" id="A0A1V2ZZZ7"/>